<sequence length="885" mass="97419">MDLPTGTDRLKIAAFLDTVRFPWAEELIDFTVRLINDGWQGDILGGVPLEYSISNSDCDRGVAVRAFLKTISQHGLPNAILGTRCTAPTMAIATLAAAENVALLSPAATGPMLSNKGDYPTSNRLVAGDTASGQVGALVSLLQEFGWDRISIINTNTQYAQEFKVELTRAWRGMQDGFTGEIGYEGTVQVDQDTDEVDPDSVKAILSNVPVKNPSLNSRVVVLLAHHQHAFPILKIAKQEGFQPDTVFVGCDAWTGRAPLDPELSWMGEHPGYVGLVPYRNFSGAVYKDFLGRLQDEQKREGRPVMTNLPDSAADRTVDSVLALAKALARVSPEHRFNGTAVVDALRSHSFEGVSGSVEFDGNGDRANPRYTVMSFPHKGGGFIPIGTAAPGFVDIDLGKVCYAEVGCGVVPPSATDPVVPWRLIGLAILGALLAILFPLACYLYKKHLPIKRRLKLLEEEIEAMDSNEGARRRRKGSLYKEIARLLEQPRPATWTDAEGLVAISHTDAEYWEVFKKMRETTSEDVWISKLFRLQNDGLWSYWVFRKNQLASKYGFDFNDKAALNEQVVWHGTSSLNPDVITSDSHDGFMMNYAAAGHFGRGLYFAERFEYSDCYSYRVNNQSAMSAEGITIQDGDDREIFLVNLLVGQAIEMNREENEEECRALVAPPCNPNTDGLRYDTVSGVAPCGTKIHTVYENGRAYPSYLIRYYKGPRDPSRTPFESQEEAQKETLDVTSRTESSEGDSDENNQPGSDGWSLRGLWNSLRSSQNSTAGPDAALDGAPRDENIEGTGGDGQTGTLQATTAGTEEGQVKALWFYHDDVGQSVPYSGGLQAEIEAAYQRDPQGSLTIAYGTWAYLVDFGTRTQTNRDHPGHRQRRISRMDLP</sequence>
<keyword evidence="5 9" id="KW-0472">Membrane</keyword>
<dbReference type="OrthoDB" id="10027809at2759"/>
<evidence type="ECO:0000256" key="5">
    <source>
        <dbReference type="ARBA" id="ARBA00023136"/>
    </source>
</evidence>
<dbReference type="InterPro" id="IPR001828">
    <property type="entry name" value="ANF_lig-bd_rcpt"/>
</dbReference>
<dbReference type="Pfam" id="PF02825">
    <property type="entry name" value="WWE"/>
    <property type="match status" value="1"/>
</dbReference>
<protein>
    <submittedName>
        <fullName evidence="11">Polymerase 12</fullName>
    </submittedName>
</protein>
<dbReference type="Gene3D" id="3.40.50.2300">
    <property type="match status" value="3"/>
</dbReference>
<evidence type="ECO:0000313" key="12">
    <source>
        <dbReference type="Proteomes" id="UP001153069"/>
    </source>
</evidence>
<dbReference type="InterPro" id="IPR028082">
    <property type="entry name" value="Peripla_BP_I"/>
</dbReference>
<comment type="similarity">
    <text evidence="7">Belongs to the ARTD/PARP family.</text>
</comment>
<keyword evidence="6" id="KW-0539">Nucleus</keyword>
<feature type="region of interest" description="Disordered" evidence="8">
    <location>
        <begin position="713"/>
        <end position="801"/>
    </location>
</feature>
<dbReference type="SUPFAM" id="SSF117839">
    <property type="entry name" value="WWE domain"/>
    <property type="match status" value="1"/>
</dbReference>
<evidence type="ECO:0000256" key="1">
    <source>
        <dbReference type="ARBA" id="ARBA00004123"/>
    </source>
</evidence>
<dbReference type="GO" id="GO:1990404">
    <property type="term" value="F:NAD+-protein mono-ADP-ribosyltransferase activity"/>
    <property type="evidence" value="ECO:0007669"/>
    <property type="project" value="TreeGrafter"/>
</dbReference>
<feature type="compositionally biased region" description="Polar residues" evidence="8">
    <location>
        <begin position="764"/>
        <end position="773"/>
    </location>
</feature>
<dbReference type="InterPro" id="IPR051712">
    <property type="entry name" value="ARTD-AVP"/>
</dbReference>
<dbReference type="SUPFAM" id="SSF56399">
    <property type="entry name" value="ADP-ribosylation"/>
    <property type="match status" value="1"/>
</dbReference>
<evidence type="ECO:0000256" key="7">
    <source>
        <dbReference type="ARBA" id="ARBA00024347"/>
    </source>
</evidence>
<dbReference type="InterPro" id="IPR004170">
    <property type="entry name" value="WWE_dom"/>
</dbReference>
<evidence type="ECO:0000313" key="11">
    <source>
        <dbReference type="EMBL" id="CAB9518513.1"/>
    </source>
</evidence>
<dbReference type="EMBL" id="CAICTM010000939">
    <property type="protein sequence ID" value="CAB9518513.1"/>
    <property type="molecule type" value="Genomic_DNA"/>
</dbReference>
<dbReference type="AlphaFoldDB" id="A0A9N8HKG3"/>
<evidence type="ECO:0000256" key="2">
    <source>
        <dbReference type="ARBA" id="ARBA00004370"/>
    </source>
</evidence>
<dbReference type="InterPro" id="IPR012317">
    <property type="entry name" value="Poly(ADP-ribose)pol_cat_dom"/>
</dbReference>
<reference evidence="11" key="1">
    <citation type="submission" date="2020-06" db="EMBL/GenBank/DDBJ databases">
        <authorList>
            <consortium name="Plant Systems Biology data submission"/>
        </authorList>
    </citation>
    <scope>NUCLEOTIDE SEQUENCE</scope>
    <source>
        <strain evidence="11">D6</strain>
    </source>
</reference>
<keyword evidence="12" id="KW-1185">Reference proteome</keyword>
<dbReference type="SUPFAM" id="SSF53822">
    <property type="entry name" value="Periplasmic binding protein-like I"/>
    <property type="match status" value="1"/>
</dbReference>
<comment type="subcellular location">
    <subcellularLocation>
        <location evidence="2">Membrane</location>
    </subcellularLocation>
    <subcellularLocation>
        <location evidence="1">Nucleus</location>
    </subcellularLocation>
</comment>
<dbReference type="Gene3D" id="3.90.228.10">
    <property type="match status" value="1"/>
</dbReference>
<proteinExistence type="inferred from homology"/>
<evidence type="ECO:0000256" key="4">
    <source>
        <dbReference type="ARBA" id="ARBA00022989"/>
    </source>
</evidence>
<feature type="region of interest" description="Disordered" evidence="8">
    <location>
        <begin position="866"/>
        <end position="885"/>
    </location>
</feature>
<dbReference type="GO" id="GO:0003950">
    <property type="term" value="F:NAD+ poly-ADP-ribosyltransferase activity"/>
    <property type="evidence" value="ECO:0007669"/>
    <property type="project" value="InterPro"/>
</dbReference>
<dbReference type="Pfam" id="PF00644">
    <property type="entry name" value="PARP"/>
    <property type="match status" value="1"/>
</dbReference>
<feature type="domain" description="WWE" evidence="10">
    <location>
        <begin position="802"/>
        <end position="881"/>
    </location>
</feature>
<dbReference type="Proteomes" id="UP001153069">
    <property type="component" value="Unassembled WGS sequence"/>
</dbReference>
<organism evidence="11 12">
    <name type="scientific">Seminavis robusta</name>
    <dbReference type="NCBI Taxonomy" id="568900"/>
    <lineage>
        <taxon>Eukaryota</taxon>
        <taxon>Sar</taxon>
        <taxon>Stramenopiles</taxon>
        <taxon>Ochrophyta</taxon>
        <taxon>Bacillariophyta</taxon>
        <taxon>Bacillariophyceae</taxon>
        <taxon>Bacillariophycidae</taxon>
        <taxon>Naviculales</taxon>
        <taxon>Naviculaceae</taxon>
        <taxon>Seminavis</taxon>
    </lineage>
</organism>
<keyword evidence="4 9" id="KW-1133">Transmembrane helix</keyword>
<comment type="caution">
    <text evidence="11">The sequence shown here is derived from an EMBL/GenBank/DDBJ whole genome shotgun (WGS) entry which is preliminary data.</text>
</comment>
<evidence type="ECO:0000256" key="6">
    <source>
        <dbReference type="ARBA" id="ARBA00023242"/>
    </source>
</evidence>
<evidence type="ECO:0000256" key="9">
    <source>
        <dbReference type="SAM" id="Phobius"/>
    </source>
</evidence>
<dbReference type="Gene3D" id="3.30.720.50">
    <property type="match status" value="1"/>
</dbReference>
<dbReference type="PANTHER" id="PTHR45740:SF2">
    <property type="entry name" value="POLY [ADP-RIBOSE] POLYMERASE"/>
    <property type="match status" value="1"/>
</dbReference>
<dbReference type="PROSITE" id="PS50918">
    <property type="entry name" value="WWE"/>
    <property type="match status" value="1"/>
</dbReference>
<dbReference type="Pfam" id="PF01094">
    <property type="entry name" value="ANF_receptor"/>
    <property type="match status" value="1"/>
</dbReference>
<feature type="transmembrane region" description="Helical" evidence="9">
    <location>
        <begin position="422"/>
        <end position="445"/>
    </location>
</feature>
<accession>A0A9N8HKG3</accession>
<name>A0A9N8HKG3_9STRA</name>
<evidence type="ECO:0000259" key="10">
    <source>
        <dbReference type="PROSITE" id="PS50918"/>
    </source>
</evidence>
<gene>
    <name evidence="11" type="ORF">SEMRO_941_G222650.1</name>
</gene>
<keyword evidence="3 9" id="KW-0812">Transmembrane</keyword>
<dbReference type="GO" id="GO:0016020">
    <property type="term" value="C:membrane"/>
    <property type="evidence" value="ECO:0007669"/>
    <property type="project" value="UniProtKB-SubCell"/>
</dbReference>
<dbReference type="PANTHER" id="PTHR45740">
    <property type="entry name" value="POLY [ADP-RIBOSE] POLYMERASE"/>
    <property type="match status" value="1"/>
</dbReference>
<dbReference type="InterPro" id="IPR037197">
    <property type="entry name" value="WWE_dom_sf"/>
</dbReference>
<evidence type="ECO:0000256" key="8">
    <source>
        <dbReference type="SAM" id="MobiDB-lite"/>
    </source>
</evidence>
<dbReference type="GO" id="GO:0005634">
    <property type="term" value="C:nucleus"/>
    <property type="evidence" value="ECO:0007669"/>
    <property type="project" value="UniProtKB-SubCell"/>
</dbReference>
<evidence type="ECO:0000256" key="3">
    <source>
        <dbReference type="ARBA" id="ARBA00022692"/>
    </source>
</evidence>